<reference evidence="1" key="1">
    <citation type="submission" date="2014-11" db="EMBL/GenBank/DDBJ databases">
        <authorList>
            <person name="Amaro Gonzalez C."/>
        </authorList>
    </citation>
    <scope>NUCLEOTIDE SEQUENCE</scope>
</reference>
<evidence type="ECO:0000313" key="1">
    <source>
        <dbReference type="EMBL" id="JAH33579.1"/>
    </source>
</evidence>
<organism evidence="1">
    <name type="scientific">Anguilla anguilla</name>
    <name type="common">European freshwater eel</name>
    <name type="synonym">Muraena anguilla</name>
    <dbReference type="NCBI Taxonomy" id="7936"/>
    <lineage>
        <taxon>Eukaryota</taxon>
        <taxon>Metazoa</taxon>
        <taxon>Chordata</taxon>
        <taxon>Craniata</taxon>
        <taxon>Vertebrata</taxon>
        <taxon>Euteleostomi</taxon>
        <taxon>Actinopterygii</taxon>
        <taxon>Neopterygii</taxon>
        <taxon>Teleostei</taxon>
        <taxon>Anguilliformes</taxon>
        <taxon>Anguillidae</taxon>
        <taxon>Anguilla</taxon>
    </lineage>
</organism>
<proteinExistence type="predicted"/>
<accession>A0A0E9RWK6</accession>
<dbReference type="EMBL" id="GBXM01074998">
    <property type="protein sequence ID" value="JAH33579.1"/>
    <property type="molecule type" value="Transcribed_RNA"/>
</dbReference>
<dbReference type="AlphaFoldDB" id="A0A0E9RWK6"/>
<protein>
    <submittedName>
        <fullName evidence="1">Uncharacterized protein</fullName>
    </submittedName>
</protein>
<reference evidence="1" key="2">
    <citation type="journal article" date="2015" name="Fish Shellfish Immunol.">
        <title>Early steps in the European eel (Anguilla anguilla)-Vibrio vulnificus interaction in the gills: Role of the RtxA13 toxin.</title>
        <authorList>
            <person name="Callol A."/>
            <person name="Pajuelo D."/>
            <person name="Ebbesson L."/>
            <person name="Teles M."/>
            <person name="MacKenzie S."/>
            <person name="Amaro C."/>
        </authorList>
    </citation>
    <scope>NUCLEOTIDE SEQUENCE</scope>
</reference>
<name>A0A0E9RWK6_ANGAN</name>
<sequence length="36" mass="4071">MQNVSSVNSGKLSQYSRAHVDMLLYNVAQKMDDKIV</sequence>